<dbReference type="Proteomes" id="UP000288805">
    <property type="component" value="Unassembled WGS sequence"/>
</dbReference>
<keyword evidence="5" id="KW-0732">Signal</keyword>
<evidence type="ECO:0000256" key="1">
    <source>
        <dbReference type="ARBA" id="ARBA00022737"/>
    </source>
</evidence>
<dbReference type="Pfam" id="PF18052">
    <property type="entry name" value="Rx_N"/>
    <property type="match status" value="1"/>
</dbReference>
<dbReference type="AlphaFoldDB" id="A0A438HBI5"/>
<evidence type="ECO:0000256" key="5">
    <source>
        <dbReference type="SAM" id="SignalP"/>
    </source>
</evidence>
<dbReference type="GO" id="GO:0006952">
    <property type="term" value="P:defense response"/>
    <property type="evidence" value="ECO:0007669"/>
    <property type="project" value="UniProtKB-KW"/>
</dbReference>
<keyword evidence="3" id="KW-0611">Plant defense</keyword>
<dbReference type="SUPFAM" id="SSF52540">
    <property type="entry name" value="P-loop containing nucleoside triphosphate hydrolases"/>
    <property type="match status" value="1"/>
</dbReference>
<evidence type="ECO:0000313" key="7">
    <source>
        <dbReference type="EMBL" id="RVW81816.1"/>
    </source>
</evidence>
<proteinExistence type="predicted"/>
<accession>A0A438HBI5</accession>
<feature type="chain" id="PRO_5019391456" evidence="5">
    <location>
        <begin position="19"/>
        <end position="386"/>
    </location>
</feature>
<dbReference type="EMBL" id="QGNW01000248">
    <property type="protein sequence ID" value="RVW81816.1"/>
    <property type="molecule type" value="Genomic_DNA"/>
</dbReference>
<dbReference type="Gene3D" id="3.80.10.10">
    <property type="entry name" value="Ribonuclease Inhibitor"/>
    <property type="match status" value="1"/>
</dbReference>
<sequence length="386" mass="43783">MDGMIIMIFFIFTIATLQQWYSSQNLDPSTASPFLPSSQHVGLARSVYSELENLKATLSTVRVVLLDGEEQQVKNHQLINWLGKLKDCFYDAKDVFDEFEYDSLLREAVNEGGIKRKVRHFFSSSNPLAFRFNMGNKMKEVRERLDKVAADPNKFNLKKMGLNGPMPVLNRKRENYSYVRASDVIRRDDDKENMIQLLLHPSDENRDKWLELKALLDGGAKGSKIIITTHDKLVASIMGACPMYEIKGLFDEEYLSLFIKCAFKDGQDNLYPRLVRIGKDIVKKCKGLPLAHLLALENLIIIDSESLDLGNRNGDREDNIQGFGSLRNLFISRALLEKEESLSLTSLNTPEIDDCLQFSILSKGMGHLTALTKLNIKDCPQLSSLP</sequence>
<name>A0A438HBI5_VITVI</name>
<dbReference type="GO" id="GO:0051707">
    <property type="term" value="P:response to other organism"/>
    <property type="evidence" value="ECO:0007669"/>
    <property type="project" value="UniProtKB-ARBA"/>
</dbReference>
<feature type="signal peptide" evidence="5">
    <location>
        <begin position="1"/>
        <end position="18"/>
    </location>
</feature>
<dbReference type="InterPro" id="IPR041118">
    <property type="entry name" value="Rx_N"/>
</dbReference>
<dbReference type="PANTHER" id="PTHR36766:SF61">
    <property type="entry name" value="NB-ARC DOMAIN DISEASE RESISTANCE PROTEIN"/>
    <property type="match status" value="1"/>
</dbReference>
<comment type="caution">
    <text evidence="7">The sequence shown here is derived from an EMBL/GenBank/DDBJ whole genome shotgun (WGS) entry which is preliminary data.</text>
</comment>
<gene>
    <name evidence="7" type="primary">RGA3_41</name>
    <name evidence="7" type="ORF">CK203_051633</name>
</gene>
<keyword evidence="4" id="KW-0067">ATP-binding</keyword>
<evidence type="ECO:0000256" key="4">
    <source>
        <dbReference type="ARBA" id="ARBA00022840"/>
    </source>
</evidence>
<dbReference type="GO" id="GO:0043531">
    <property type="term" value="F:ADP binding"/>
    <property type="evidence" value="ECO:0007669"/>
    <property type="project" value="InterPro"/>
</dbReference>
<organism evidence="7 8">
    <name type="scientific">Vitis vinifera</name>
    <name type="common">Grape</name>
    <dbReference type="NCBI Taxonomy" id="29760"/>
    <lineage>
        <taxon>Eukaryota</taxon>
        <taxon>Viridiplantae</taxon>
        <taxon>Streptophyta</taxon>
        <taxon>Embryophyta</taxon>
        <taxon>Tracheophyta</taxon>
        <taxon>Spermatophyta</taxon>
        <taxon>Magnoliopsida</taxon>
        <taxon>eudicotyledons</taxon>
        <taxon>Gunneridae</taxon>
        <taxon>Pentapetalae</taxon>
        <taxon>rosids</taxon>
        <taxon>Vitales</taxon>
        <taxon>Vitaceae</taxon>
        <taxon>Viteae</taxon>
        <taxon>Vitis</taxon>
    </lineage>
</organism>
<dbReference type="Gene3D" id="1.20.5.4130">
    <property type="match status" value="1"/>
</dbReference>
<evidence type="ECO:0000256" key="2">
    <source>
        <dbReference type="ARBA" id="ARBA00022741"/>
    </source>
</evidence>
<evidence type="ECO:0000313" key="8">
    <source>
        <dbReference type="Proteomes" id="UP000288805"/>
    </source>
</evidence>
<dbReference type="GO" id="GO:0005524">
    <property type="term" value="F:ATP binding"/>
    <property type="evidence" value="ECO:0007669"/>
    <property type="project" value="UniProtKB-KW"/>
</dbReference>
<reference evidence="7 8" key="1">
    <citation type="journal article" date="2018" name="PLoS Genet.">
        <title>Population sequencing reveals clonal diversity and ancestral inbreeding in the grapevine cultivar Chardonnay.</title>
        <authorList>
            <person name="Roach M.J."/>
            <person name="Johnson D.L."/>
            <person name="Bohlmann J."/>
            <person name="van Vuuren H.J."/>
            <person name="Jones S.J."/>
            <person name="Pretorius I.S."/>
            <person name="Schmidt S.A."/>
            <person name="Borneman A.R."/>
        </authorList>
    </citation>
    <scope>NUCLEOTIDE SEQUENCE [LARGE SCALE GENOMIC DNA]</scope>
    <source>
        <strain evidence="8">cv. Chardonnay</strain>
        <tissue evidence="7">Leaf</tissue>
    </source>
</reference>
<keyword evidence="1" id="KW-0677">Repeat</keyword>
<dbReference type="InterPro" id="IPR032675">
    <property type="entry name" value="LRR_dom_sf"/>
</dbReference>
<dbReference type="InterPro" id="IPR027417">
    <property type="entry name" value="P-loop_NTPase"/>
</dbReference>
<evidence type="ECO:0000259" key="6">
    <source>
        <dbReference type="Pfam" id="PF18052"/>
    </source>
</evidence>
<protein>
    <submittedName>
        <fullName evidence="7">Putative disease resistance protein RGA3</fullName>
    </submittedName>
</protein>
<dbReference type="PANTHER" id="PTHR36766">
    <property type="entry name" value="PLANT BROAD-SPECTRUM MILDEW RESISTANCE PROTEIN RPW8"/>
    <property type="match status" value="1"/>
</dbReference>
<keyword evidence="2" id="KW-0547">Nucleotide-binding</keyword>
<dbReference type="SUPFAM" id="SSF52058">
    <property type="entry name" value="L domain-like"/>
    <property type="match status" value="1"/>
</dbReference>
<evidence type="ECO:0000256" key="3">
    <source>
        <dbReference type="ARBA" id="ARBA00022821"/>
    </source>
</evidence>
<feature type="domain" description="Disease resistance N-terminal" evidence="6">
    <location>
        <begin position="39"/>
        <end position="113"/>
    </location>
</feature>